<sequence length="531" mass="60382">MSQQSSKFILVRGSQDSKMPTLVNINGKIVPIPHPSTIAAFIDSLSNPDHPTRCSVFYAGVEKVFTSHSECAEELRRMNPDIFATAIRFLSHFRSDTNVATIAQPVCKCPKDSNWWVHDVAQRRPSTASEASEQLFESICSIAHRGLMDKKEVGFTSPWPTIEKLVKSSDKSLKATGRAIWPMKYADVFGGNPLILAYMLWTIFNHFPDAYNPLFLLYSLTRMSSSTMMPALARVPSWARQLVDHANRTLDANHRLRRYLGKFDLLTEFMNEVRLVLSQGGDMSVFSAWHLPEDRISEDAVLFASRALCMDIFKDSYDEQAERLAIIGSFFYESCNSPNAIFGLDLDEEWPPLSPRIRTELYNPFEQYQADPSLLIKDACEKMHNLTVFGGCAAPNCSVSSATLDRKLQSCSACHVVRYCSQECQHAAWKHPEISHKPMCRLFSTVNKKLGVDWKKFKTTESDQEAILNRSIERLTAKEAEDIIDSELRIVTWRMLARSEPTGEVSRKIFRLFMEGTHKVQKIQREKVTKT</sequence>
<evidence type="ECO:0000256" key="3">
    <source>
        <dbReference type="ARBA" id="ARBA00022833"/>
    </source>
</evidence>
<dbReference type="GO" id="GO:0008270">
    <property type="term" value="F:zinc ion binding"/>
    <property type="evidence" value="ECO:0007669"/>
    <property type="project" value="UniProtKB-KW"/>
</dbReference>
<evidence type="ECO:0000256" key="4">
    <source>
        <dbReference type="PROSITE-ProRule" id="PRU00134"/>
    </source>
</evidence>
<dbReference type="OrthoDB" id="2861350at2759"/>
<dbReference type="STRING" id="1314674.A0A0D7AYD3"/>
<protein>
    <recommendedName>
        <fullName evidence="5">MYND-type domain-containing protein</fullName>
    </recommendedName>
</protein>
<keyword evidence="2 4" id="KW-0863">Zinc-finger</keyword>
<dbReference type="Gene3D" id="6.10.140.2220">
    <property type="match status" value="1"/>
</dbReference>
<dbReference type="PROSITE" id="PS50865">
    <property type="entry name" value="ZF_MYND_2"/>
    <property type="match status" value="1"/>
</dbReference>
<dbReference type="SUPFAM" id="SSF144232">
    <property type="entry name" value="HIT/MYND zinc finger-like"/>
    <property type="match status" value="1"/>
</dbReference>
<reference evidence="6 7" key="1">
    <citation type="journal article" date="2015" name="Fungal Genet. Biol.">
        <title>Evolution of novel wood decay mechanisms in Agaricales revealed by the genome sequences of Fistulina hepatica and Cylindrobasidium torrendii.</title>
        <authorList>
            <person name="Floudas D."/>
            <person name="Held B.W."/>
            <person name="Riley R."/>
            <person name="Nagy L.G."/>
            <person name="Koehler G."/>
            <person name="Ransdell A.S."/>
            <person name="Younus H."/>
            <person name="Chow J."/>
            <person name="Chiniquy J."/>
            <person name="Lipzen A."/>
            <person name="Tritt A."/>
            <person name="Sun H."/>
            <person name="Haridas S."/>
            <person name="LaButti K."/>
            <person name="Ohm R.A."/>
            <person name="Kues U."/>
            <person name="Blanchette R.A."/>
            <person name="Grigoriev I.V."/>
            <person name="Minto R.E."/>
            <person name="Hibbett D.S."/>
        </authorList>
    </citation>
    <scope>NUCLEOTIDE SEQUENCE [LARGE SCALE GENOMIC DNA]</scope>
    <source>
        <strain evidence="6 7">FP15055 ss-10</strain>
    </source>
</reference>
<dbReference type="Proteomes" id="UP000054007">
    <property type="component" value="Unassembled WGS sequence"/>
</dbReference>
<dbReference type="EMBL" id="KN880701">
    <property type="protein sequence ID" value="KIY63373.1"/>
    <property type="molecule type" value="Genomic_DNA"/>
</dbReference>
<evidence type="ECO:0000256" key="2">
    <source>
        <dbReference type="ARBA" id="ARBA00022771"/>
    </source>
</evidence>
<organism evidence="6 7">
    <name type="scientific">Cylindrobasidium torrendii FP15055 ss-10</name>
    <dbReference type="NCBI Taxonomy" id="1314674"/>
    <lineage>
        <taxon>Eukaryota</taxon>
        <taxon>Fungi</taxon>
        <taxon>Dikarya</taxon>
        <taxon>Basidiomycota</taxon>
        <taxon>Agaricomycotina</taxon>
        <taxon>Agaricomycetes</taxon>
        <taxon>Agaricomycetidae</taxon>
        <taxon>Agaricales</taxon>
        <taxon>Marasmiineae</taxon>
        <taxon>Physalacriaceae</taxon>
        <taxon>Cylindrobasidium</taxon>
    </lineage>
</organism>
<evidence type="ECO:0000313" key="6">
    <source>
        <dbReference type="EMBL" id="KIY63373.1"/>
    </source>
</evidence>
<proteinExistence type="predicted"/>
<feature type="domain" description="MYND-type" evidence="5">
    <location>
        <begin position="394"/>
        <end position="440"/>
    </location>
</feature>
<dbReference type="Pfam" id="PF01753">
    <property type="entry name" value="zf-MYND"/>
    <property type="match status" value="1"/>
</dbReference>
<keyword evidence="1" id="KW-0479">Metal-binding</keyword>
<evidence type="ECO:0000313" key="7">
    <source>
        <dbReference type="Proteomes" id="UP000054007"/>
    </source>
</evidence>
<keyword evidence="7" id="KW-1185">Reference proteome</keyword>
<evidence type="ECO:0000256" key="1">
    <source>
        <dbReference type="ARBA" id="ARBA00022723"/>
    </source>
</evidence>
<accession>A0A0D7AYD3</accession>
<keyword evidence="3" id="KW-0862">Zinc</keyword>
<gene>
    <name evidence="6" type="ORF">CYLTODRAFT_426163</name>
</gene>
<name>A0A0D7AYD3_9AGAR</name>
<dbReference type="InterPro" id="IPR002893">
    <property type="entry name" value="Znf_MYND"/>
</dbReference>
<dbReference type="AlphaFoldDB" id="A0A0D7AYD3"/>
<evidence type="ECO:0000259" key="5">
    <source>
        <dbReference type="PROSITE" id="PS50865"/>
    </source>
</evidence>